<feature type="coiled-coil region" evidence="1">
    <location>
        <begin position="35"/>
        <end position="90"/>
    </location>
</feature>
<dbReference type="Pfam" id="PF00990">
    <property type="entry name" value="GGDEF"/>
    <property type="match status" value="1"/>
</dbReference>
<organism evidence="3 4">
    <name type="scientific">Paenisporosarcina quisquiliarum</name>
    <dbReference type="NCBI Taxonomy" id="365346"/>
    <lineage>
        <taxon>Bacteria</taxon>
        <taxon>Bacillati</taxon>
        <taxon>Bacillota</taxon>
        <taxon>Bacilli</taxon>
        <taxon>Bacillales</taxon>
        <taxon>Caryophanaceae</taxon>
        <taxon>Paenisporosarcina</taxon>
    </lineage>
</organism>
<dbReference type="GO" id="GO:0043709">
    <property type="term" value="P:cell adhesion involved in single-species biofilm formation"/>
    <property type="evidence" value="ECO:0007669"/>
    <property type="project" value="TreeGrafter"/>
</dbReference>
<dbReference type="InterPro" id="IPR029787">
    <property type="entry name" value="Nucleotide_cyclase"/>
</dbReference>
<evidence type="ECO:0000259" key="2">
    <source>
        <dbReference type="PROSITE" id="PS50887"/>
    </source>
</evidence>
<dbReference type="GO" id="GO:0005886">
    <property type="term" value="C:plasma membrane"/>
    <property type="evidence" value="ECO:0007669"/>
    <property type="project" value="TreeGrafter"/>
</dbReference>
<name>A0A9X3LGL4_9BACL</name>
<dbReference type="GO" id="GO:1902201">
    <property type="term" value="P:negative regulation of bacterial-type flagellum-dependent cell motility"/>
    <property type="evidence" value="ECO:0007669"/>
    <property type="project" value="TreeGrafter"/>
</dbReference>
<proteinExistence type="predicted"/>
<evidence type="ECO:0000313" key="3">
    <source>
        <dbReference type="EMBL" id="MCZ8537327.1"/>
    </source>
</evidence>
<dbReference type="NCBIfam" id="TIGR00254">
    <property type="entry name" value="GGDEF"/>
    <property type="match status" value="1"/>
</dbReference>
<dbReference type="Gene3D" id="3.30.70.270">
    <property type="match status" value="1"/>
</dbReference>
<accession>A0A9X3LGL4</accession>
<sequence length="245" mass="28432">MYLTLKGKEHQIPVLMNAVKQQERYVCVMVQMKVRDEYENELLMARRRAERILHDTDEANKKLQELLKEVEEKQQELLDLNKDLQDLALTDPLTGLKNRRYLQDKIMEFIELAKSSENEMFSLLLIDVDHFKEVNDTHGHPMGDAVLRELSWKLLRETRDHDIVARVGGEEFMILLPNRNEESARVIAERIRLNVDHGPWAQKRVTVSIGVTSYKFGDTPSSLYAKADQALYISKNAGRNRVSVS</sequence>
<evidence type="ECO:0000256" key="1">
    <source>
        <dbReference type="SAM" id="Coils"/>
    </source>
</evidence>
<dbReference type="SUPFAM" id="SSF55073">
    <property type="entry name" value="Nucleotide cyclase"/>
    <property type="match status" value="1"/>
</dbReference>
<dbReference type="SMART" id="SM00267">
    <property type="entry name" value="GGDEF"/>
    <property type="match status" value="1"/>
</dbReference>
<keyword evidence="1" id="KW-0175">Coiled coil</keyword>
<dbReference type="InterPro" id="IPR000160">
    <property type="entry name" value="GGDEF_dom"/>
</dbReference>
<dbReference type="FunFam" id="3.30.70.270:FF:000001">
    <property type="entry name" value="Diguanylate cyclase domain protein"/>
    <property type="match status" value="1"/>
</dbReference>
<dbReference type="PANTHER" id="PTHR45138">
    <property type="entry name" value="REGULATORY COMPONENTS OF SENSORY TRANSDUCTION SYSTEM"/>
    <property type="match status" value="1"/>
</dbReference>
<reference evidence="3" key="1">
    <citation type="submission" date="2022-05" db="EMBL/GenBank/DDBJ databases">
        <authorList>
            <person name="Colautti A."/>
            <person name="Iacumin L."/>
        </authorList>
    </citation>
    <scope>NUCLEOTIDE SEQUENCE</scope>
    <source>
        <strain evidence="3">SK 55</strain>
    </source>
</reference>
<protein>
    <submittedName>
        <fullName evidence="3">GGDEF domain-containing protein</fullName>
    </submittedName>
</protein>
<dbReference type="PROSITE" id="PS50887">
    <property type="entry name" value="GGDEF"/>
    <property type="match status" value="1"/>
</dbReference>
<feature type="domain" description="GGDEF" evidence="2">
    <location>
        <begin position="119"/>
        <end position="245"/>
    </location>
</feature>
<dbReference type="InterPro" id="IPR050469">
    <property type="entry name" value="Diguanylate_Cyclase"/>
</dbReference>
<dbReference type="PANTHER" id="PTHR45138:SF9">
    <property type="entry name" value="DIGUANYLATE CYCLASE DGCM-RELATED"/>
    <property type="match status" value="1"/>
</dbReference>
<comment type="caution">
    <text evidence="3">The sequence shown here is derived from an EMBL/GenBank/DDBJ whole genome shotgun (WGS) entry which is preliminary data.</text>
</comment>
<dbReference type="EMBL" id="JAMKBJ010000006">
    <property type="protein sequence ID" value="MCZ8537327.1"/>
    <property type="molecule type" value="Genomic_DNA"/>
</dbReference>
<gene>
    <name evidence="3" type="ORF">M9R32_09060</name>
</gene>
<keyword evidence="4" id="KW-1185">Reference proteome</keyword>
<dbReference type="RefSeq" id="WP_269926421.1">
    <property type="nucleotide sequence ID" value="NZ_JAMKBJ010000006.1"/>
</dbReference>
<dbReference type="AlphaFoldDB" id="A0A9X3LGL4"/>
<dbReference type="Proteomes" id="UP001152173">
    <property type="component" value="Unassembled WGS sequence"/>
</dbReference>
<evidence type="ECO:0000313" key="4">
    <source>
        <dbReference type="Proteomes" id="UP001152173"/>
    </source>
</evidence>
<dbReference type="GO" id="GO:0052621">
    <property type="term" value="F:diguanylate cyclase activity"/>
    <property type="evidence" value="ECO:0007669"/>
    <property type="project" value="TreeGrafter"/>
</dbReference>
<dbReference type="CDD" id="cd01949">
    <property type="entry name" value="GGDEF"/>
    <property type="match status" value="1"/>
</dbReference>
<dbReference type="InterPro" id="IPR043128">
    <property type="entry name" value="Rev_trsase/Diguanyl_cyclase"/>
</dbReference>